<evidence type="ECO:0000256" key="1">
    <source>
        <dbReference type="SAM" id="MobiDB-lite"/>
    </source>
</evidence>
<evidence type="ECO:0000313" key="3">
    <source>
        <dbReference type="Proteomes" id="UP001283361"/>
    </source>
</evidence>
<feature type="compositionally biased region" description="Polar residues" evidence="1">
    <location>
        <begin position="43"/>
        <end position="52"/>
    </location>
</feature>
<protein>
    <submittedName>
        <fullName evidence="2">Uncharacterized protein</fullName>
    </submittedName>
</protein>
<accession>A0AAE0Y9F8</accession>
<comment type="caution">
    <text evidence="2">The sequence shown here is derived from an EMBL/GenBank/DDBJ whole genome shotgun (WGS) entry which is preliminary data.</text>
</comment>
<feature type="region of interest" description="Disordered" evidence="1">
    <location>
        <begin position="28"/>
        <end position="75"/>
    </location>
</feature>
<reference evidence="2" key="1">
    <citation type="journal article" date="2023" name="G3 (Bethesda)">
        <title>A reference genome for the long-term kleptoplast-retaining sea slug Elysia crispata morphotype clarki.</title>
        <authorList>
            <person name="Eastman K.E."/>
            <person name="Pendleton A.L."/>
            <person name="Shaikh M.A."/>
            <person name="Suttiyut T."/>
            <person name="Ogas R."/>
            <person name="Tomko P."/>
            <person name="Gavelis G."/>
            <person name="Widhalm J.R."/>
            <person name="Wisecaver J.H."/>
        </authorList>
    </citation>
    <scope>NUCLEOTIDE SEQUENCE</scope>
    <source>
        <strain evidence="2">ECLA1</strain>
    </source>
</reference>
<gene>
    <name evidence="2" type="ORF">RRG08_057732</name>
</gene>
<keyword evidence="3" id="KW-1185">Reference proteome</keyword>
<organism evidence="2 3">
    <name type="scientific">Elysia crispata</name>
    <name type="common">lettuce slug</name>
    <dbReference type="NCBI Taxonomy" id="231223"/>
    <lineage>
        <taxon>Eukaryota</taxon>
        <taxon>Metazoa</taxon>
        <taxon>Spiralia</taxon>
        <taxon>Lophotrochozoa</taxon>
        <taxon>Mollusca</taxon>
        <taxon>Gastropoda</taxon>
        <taxon>Heterobranchia</taxon>
        <taxon>Euthyneura</taxon>
        <taxon>Panpulmonata</taxon>
        <taxon>Sacoglossa</taxon>
        <taxon>Placobranchoidea</taxon>
        <taxon>Plakobranchidae</taxon>
        <taxon>Elysia</taxon>
    </lineage>
</organism>
<dbReference type="AlphaFoldDB" id="A0AAE0Y9F8"/>
<proteinExistence type="predicted"/>
<sequence>MTVRSDTHKSYTSLHAGIGKIADARPVYLKKRRTNPPRLDSSIEVTDSQTRSGDPLCSSLASDRARRLARGSQAV</sequence>
<dbReference type="EMBL" id="JAWDGP010006670">
    <property type="protein sequence ID" value="KAK3736992.1"/>
    <property type="molecule type" value="Genomic_DNA"/>
</dbReference>
<name>A0AAE0Y9F8_9GAST</name>
<evidence type="ECO:0000313" key="2">
    <source>
        <dbReference type="EMBL" id="KAK3736992.1"/>
    </source>
</evidence>
<dbReference type="Proteomes" id="UP001283361">
    <property type="component" value="Unassembled WGS sequence"/>
</dbReference>